<gene>
    <name evidence="1" type="ORF">MARPU_11280</name>
</gene>
<reference evidence="1 2" key="1">
    <citation type="submission" date="2013-12" db="EMBL/GenBank/DDBJ databases">
        <authorList>
            <consortium name="DOE Joint Genome Institute"/>
            <person name="Bryant D.A."/>
            <person name="Huntemann M."/>
            <person name="Han J."/>
            <person name="Chen A."/>
            <person name="Kyrpides N."/>
            <person name="Mavromatis K."/>
            <person name="Markowitz V."/>
            <person name="Palaniappan K."/>
            <person name="Ivanova N."/>
            <person name="Schaumberg A."/>
            <person name="Pati A."/>
            <person name="Liolios K."/>
            <person name="Nordberg H.P."/>
            <person name="Cantor M.N."/>
            <person name="Hua S.X."/>
            <person name="Woyke T."/>
        </authorList>
    </citation>
    <scope>NUCLEOTIDE SEQUENCE [LARGE SCALE GENOMIC DNA]</scope>
    <source>
        <strain evidence="1 2">984</strain>
    </source>
</reference>
<protein>
    <submittedName>
        <fullName evidence="1">Uncharacterized protein</fullName>
    </submittedName>
</protein>
<organism evidence="1 2">
    <name type="scientific">Marichromatium purpuratum 984</name>
    <dbReference type="NCBI Taxonomy" id="765910"/>
    <lineage>
        <taxon>Bacteria</taxon>
        <taxon>Pseudomonadati</taxon>
        <taxon>Pseudomonadota</taxon>
        <taxon>Gammaproteobacteria</taxon>
        <taxon>Chromatiales</taxon>
        <taxon>Chromatiaceae</taxon>
        <taxon>Marichromatium</taxon>
    </lineage>
</organism>
<name>W0E8I8_MARPU</name>
<dbReference type="Proteomes" id="UP000005275">
    <property type="component" value="Chromosome"/>
</dbReference>
<dbReference type="KEGG" id="mpur:MARPU_11280"/>
<evidence type="ECO:0000313" key="1">
    <source>
        <dbReference type="EMBL" id="AHF05554.1"/>
    </source>
</evidence>
<accession>W0E8I8</accession>
<dbReference type="HOGENOM" id="CLU_1080990_0_0_6"/>
<dbReference type="STRING" id="765910.MARPU_11280"/>
<dbReference type="EMBL" id="CP007031">
    <property type="protein sequence ID" value="AHF05554.1"/>
    <property type="molecule type" value="Genomic_DNA"/>
</dbReference>
<dbReference type="AlphaFoldDB" id="W0E8I8"/>
<proteinExistence type="predicted"/>
<keyword evidence="2" id="KW-1185">Reference proteome</keyword>
<sequence>MAVMAAYGVLRLLPEARLRWRDVHPELECEGDPVARLAALLPARLAAPEHTRLDDPRDNNIGGVEGFRRLSEEIPSEWLAAYAAERADGVRDTGLLLLGGRHRFVANARDVMAALARRDDVGAALQEALFGPWRYADKVIAWGWDAAARIDPAASPRDVSSTPKFGVAGAYWLAWESLPLWPMVNGRTVGMSPREWRYPVCAEWVGCEMLRALILGGERLAHREREALGVTYWSAALLSGGKFGKVLGWARPAVART</sequence>
<dbReference type="eggNOG" id="ENOG5031AIV">
    <property type="taxonomic scope" value="Bacteria"/>
</dbReference>
<evidence type="ECO:0000313" key="2">
    <source>
        <dbReference type="Proteomes" id="UP000005275"/>
    </source>
</evidence>